<feature type="chain" id="PRO_5014611891" description="LIC_13355 family lipoprotein" evidence="1">
    <location>
        <begin position="22"/>
        <end position="286"/>
    </location>
</feature>
<evidence type="ECO:0000313" key="3">
    <source>
        <dbReference type="EMBL" id="PJZ74710.1"/>
    </source>
</evidence>
<dbReference type="PROSITE" id="PS51257">
    <property type="entry name" value="PROKAR_LIPOPROTEIN"/>
    <property type="match status" value="1"/>
</dbReference>
<dbReference type="Proteomes" id="UP000231990">
    <property type="component" value="Unassembled WGS sequence"/>
</dbReference>
<feature type="signal peptide" evidence="1">
    <location>
        <begin position="1"/>
        <end position="21"/>
    </location>
</feature>
<organism evidence="3 5">
    <name type="scientific">Leptospira perolatii</name>
    <dbReference type="NCBI Taxonomy" id="2023191"/>
    <lineage>
        <taxon>Bacteria</taxon>
        <taxon>Pseudomonadati</taxon>
        <taxon>Spirochaetota</taxon>
        <taxon>Spirochaetia</taxon>
        <taxon>Leptospirales</taxon>
        <taxon>Leptospiraceae</taxon>
        <taxon>Leptospira</taxon>
    </lineage>
</organism>
<dbReference type="AlphaFoldDB" id="A0A2M9ZRJ9"/>
<evidence type="ECO:0000256" key="1">
    <source>
        <dbReference type="SAM" id="SignalP"/>
    </source>
</evidence>
<sequence>MKKIFAHIFILPLASWIFLSSCDSNVGPGNQVENAIAIAQILQNSPGTQECRLNSLDNSSGFFAANLVVSAPSQTGYGFTDSYCARNGVRGRGKFNGSLDVFTLGASGPGASIILSWSGKKVLNAAGIDFIVYENPFFIGGSVSNTYDNVFGEPVVVEVGNDLSKWCGWNPTYSLGTFSGNPVDWPRFAGLTPVAYNQDTNPMNLTDLFNTDVVNGGGGGDGFDLSDANFGNSGTNCSTAERDDIQNNGFLYIRLTTAKVSIGSLPIDAAHTNPDIDGVIAKSISP</sequence>
<accession>A0A2M9ZRJ9</accession>
<protein>
    <recommendedName>
        <fullName evidence="6">LIC_13355 family lipoprotein</fullName>
    </recommendedName>
</protein>
<keyword evidence="4" id="KW-1185">Reference proteome</keyword>
<gene>
    <name evidence="2" type="ORF">CH360_01275</name>
    <name evidence="3" type="ORF">CH373_01275</name>
</gene>
<evidence type="ECO:0000313" key="2">
    <source>
        <dbReference type="EMBL" id="PJZ71177.1"/>
    </source>
</evidence>
<dbReference type="Proteomes" id="UP000231962">
    <property type="component" value="Unassembled WGS sequence"/>
</dbReference>
<dbReference type="NCBIfam" id="NF033170">
    <property type="entry name" value="lipo_LIC13355"/>
    <property type="match status" value="1"/>
</dbReference>
<proteinExistence type="predicted"/>
<name>A0A2M9ZRJ9_9LEPT</name>
<dbReference type="OrthoDB" id="344566at2"/>
<dbReference type="EMBL" id="NPDY01000001">
    <property type="protein sequence ID" value="PJZ71177.1"/>
    <property type="molecule type" value="Genomic_DNA"/>
</dbReference>
<dbReference type="RefSeq" id="WP_100712119.1">
    <property type="nucleotide sequence ID" value="NZ_NPDY01000001.1"/>
</dbReference>
<evidence type="ECO:0000313" key="5">
    <source>
        <dbReference type="Proteomes" id="UP000231990"/>
    </source>
</evidence>
<comment type="caution">
    <text evidence="3">The sequence shown here is derived from an EMBL/GenBank/DDBJ whole genome shotgun (WGS) entry which is preliminary data.</text>
</comment>
<evidence type="ECO:0000313" key="4">
    <source>
        <dbReference type="Proteomes" id="UP000231962"/>
    </source>
</evidence>
<keyword evidence="1" id="KW-0732">Signal</keyword>
<reference evidence="4 5" key="1">
    <citation type="submission" date="2017-07" db="EMBL/GenBank/DDBJ databases">
        <title>Leptospira spp. isolated from tropical soils.</title>
        <authorList>
            <person name="Thibeaux R."/>
            <person name="Iraola G."/>
            <person name="Ferres I."/>
            <person name="Bierque E."/>
            <person name="Girault D."/>
            <person name="Soupe-Gilbert M.-E."/>
            <person name="Picardeau M."/>
            <person name="Goarant C."/>
        </authorList>
    </citation>
    <scope>NUCLEOTIDE SEQUENCE [LARGE SCALE GENOMIC DNA]</scope>
    <source>
        <strain evidence="3 5">FH1-B-B1</strain>
        <strain evidence="2 4">FH1-B-C1</strain>
    </source>
</reference>
<evidence type="ECO:0008006" key="6">
    <source>
        <dbReference type="Google" id="ProtNLM"/>
    </source>
</evidence>
<dbReference type="EMBL" id="NPDZ01000001">
    <property type="protein sequence ID" value="PJZ74710.1"/>
    <property type="molecule type" value="Genomic_DNA"/>
</dbReference>